<dbReference type="EMBL" id="CAQN01000962">
    <property type="protein sequence ID" value="CCQ69370.1"/>
    <property type="molecule type" value="Genomic_DNA"/>
</dbReference>
<name>T2JVY5_CROWT</name>
<dbReference type="InterPro" id="IPR036393">
    <property type="entry name" value="AceGlu_kinase-like_sf"/>
</dbReference>
<dbReference type="AlphaFoldDB" id="T2JVY5"/>
<reference evidence="1 2" key="1">
    <citation type="submission" date="2013-01" db="EMBL/GenBank/DDBJ databases">
        <authorList>
            <person name="Bench S."/>
        </authorList>
    </citation>
    <scope>NUCLEOTIDE SEQUENCE [LARGE SCALE GENOMIC DNA]</scope>
    <source>
        <strain evidence="1 2">WH 0402</strain>
    </source>
</reference>
<dbReference type="Gene3D" id="3.40.1160.10">
    <property type="entry name" value="Acetylglutamate kinase-like"/>
    <property type="match status" value="1"/>
</dbReference>
<organism evidence="1 2">
    <name type="scientific">Crocosphaera watsonii WH 0402</name>
    <dbReference type="NCBI Taxonomy" id="1284629"/>
    <lineage>
        <taxon>Bacteria</taxon>
        <taxon>Bacillati</taxon>
        <taxon>Cyanobacteriota</taxon>
        <taxon>Cyanophyceae</taxon>
        <taxon>Oscillatoriophycideae</taxon>
        <taxon>Chroococcales</taxon>
        <taxon>Aphanothecaceae</taxon>
        <taxon>Crocosphaera</taxon>
    </lineage>
</organism>
<accession>T2JVY5</accession>
<reference evidence="1 2" key="2">
    <citation type="submission" date="2013-09" db="EMBL/GenBank/DDBJ databases">
        <title>Whole genome comparison of six Crocosphaera watsonii strains with differing phenotypes.</title>
        <authorList>
            <person name="Bench S.R."/>
            <person name="Heller P."/>
            <person name="Frank I."/>
            <person name="Arciniega M."/>
            <person name="Shilova I.N."/>
            <person name="Zehr J.P."/>
        </authorList>
    </citation>
    <scope>NUCLEOTIDE SEQUENCE [LARGE SCALE GENOMIC DNA]</scope>
    <source>
        <strain evidence="1 2">WH 0402</strain>
    </source>
</reference>
<keyword evidence="1" id="KW-0418">Kinase</keyword>
<dbReference type="GO" id="GO:0003991">
    <property type="term" value="F:acetylglutamate kinase activity"/>
    <property type="evidence" value="ECO:0007669"/>
    <property type="project" value="UniProtKB-EC"/>
</dbReference>
<proteinExistence type="predicted"/>
<keyword evidence="1" id="KW-0808">Transferase</keyword>
<evidence type="ECO:0000313" key="1">
    <source>
        <dbReference type="EMBL" id="CCQ69370.1"/>
    </source>
</evidence>
<protein>
    <submittedName>
        <fullName evidence="1">Acetylglutamate kinase</fullName>
        <ecNumber evidence="1">2.7.2.8</ecNumber>
    </submittedName>
</protein>
<sequence length="43" mass="4820">MKDSSLKDKVIRDIIFLACVGVHPVVVHGGGPRDQQLVREIRH</sequence>
<dbReference type="Proteomes" id="UP000018130">
    <property type="component" value="Unassembled WGS sequence"/>
</dbReference>
<dbReference type="EC" id="2.7.2.8" evidence="1"/>
<evidence type="ECO:0000313" key="2">
    <source>
        <dbReference type="Proteomes" id="UP000018130"/>
    </source>
</evidence>
<comment type="caution">
    <text evidence="1">The sequence shown here is derived from an EMBL/GenBank/DDBJ whole genome shotgun (WGS) entry which is preliminary data.</text>
</comment>
<dbReference type="SUPFAM" id="SSF53633">
    <property type="entry name" value="Carbamate kinase-like"/>
    <property type="match status" value="1"/>
</dbReference>
<gene>
    <name evidence="1" type="ORF">CWATWH0402_6258</name>
</gene>